<dbReference type="GO" id="GO:0016787">
    <property type="term" value="F:hydrolase activity"/>
    <property type="evidence" value="ECO:0007669"/>
    <property type="project" value="UniProtKB-KW"/>
</dbReference>
<keyword evidence="3 8" id="KW-0540">Nuclease</keyword>
<dbReference type="PANTHER" id="PTHR33653">
    <property type="entry name" value="RIBONUCLEASE VAPC2"/>
    <property type="match status" value="1"/>
</dbReference>
<evidence type="ECO:0000256" key="2">
    <source>
        <dbReference type="ARBA" id="ARBA00022649"/>
    </source>
</evidence>
<keyword evidence="11" id="KW-1185">Reference proteome</keyword>
<dbReference type="EC" id="3.1.-.-" evidence="8"/>
<keyword evidence="4 8" id="KW-0479">Metal-binding</keyword>
<dbReference type="Pfam" id="PF01850">
    <property type="entry name" value="PIN"/>
    <property type="match status" value="1"/>
</dbReference>
<evidence type="ECO:0000256" key="4">
    <source>
        <dbReference type="ARBA" id="ARBA00022723"/>
    </source>
</evidence>
<keyword evidence="6 8" id="KW-0460">Magnesium</keyword>
<dbReference type="SUPFAM" id="SSF88723">
    <property type="entry name" value="PIN domain-like"/>
    <property type="match status" value="1"/>
</dbReference>
<evidence type="ECO:0000259" key="9">
    <source>
        <dbReference type="Pfam" id="PF01850"/>
    </source>
</evidence>
<proteinExistence type="inferred from homology"/>
<feature type="binding site" evidence="8">
    <location>
        <position position="3"/>
    </location>
    <ligand>
        <name>Mg(2+)</name>
        <dbReference type="ChEBI" id="CHEBI:18420"/>
    </ligand>
</feature>
<feature type="binding site" evidence="8">
    <location>
        <position position="94"/>
    </location>
    <ligand>
        <name>Mg(2+)</name>
        <dbReference type="ChEBI" id="CHEBI:18420"/>
    </ligand>
</feature>
<comment type="caution">
    <text evidence="10">The sequence shown here is derived from an EMBL/GenBank/DDBJ whole genome shotgun (WGS) entry which is preliminary data.</text>
</comment>
<evidence type="ECO:0000256" key="1">
    <source>
        <dbReference type="ARBA" id="ARBA00001946"/>
    </source>
</evidence>
<evidence type="ECO:0000313" key="10">
    <source>
        <dbReference type="EMBL" id="GGK48229.1"/>
    </source>
</evidence>
<comment type="function">
    <text evidence="8">Toxic component of a toxin-antitoxin (TA) system. An RNase.</text>
</comment>
<keyword evidence="2 8" id="KW-1277">Toxin-antitoxin system</keyword>
<dbReference type="Gene3D" id="3.40.50.1010">
    <property type="entry name" value="5'-nuclease"/>
    <property type="match status" value="1"/>
</dbReference>
<gene>
    <name evidence="8 10" type="primary">vapC</name>
    <name evidence="10" type="ORF">GCM10011322_38950</name>
</gene>
<evidence type="ECO:0000256" key="5">
    <source>
        <dbReference type="ARBA" id="ARBA00022801"/>
    </source>
</evidence>
<evidence type="ECO:0000256" key="3">
    <source>
        <dbReference type="ARBA" id="ARBA00022722"/>
    </source>
</evidence>
<dbReference type="InterPro" id="IPR029060">
    <property type="entry name" value="PIN-like_dom_sf"/>
</dbReference>
<dbReference type="PANTHER" id="PTHR33653:SF1">
    <property type="entry name" value="RIBONUCLEASE VAPC2"/>
    <property type="match status" value="1"/>
</dbReference>
<dbReference type="InterPro" id="IPR050556">
    <property type="entry name" value="Type_II_TA_system_RNase"/>
</dbReference>
<dbReference type="CDD" id="cd18735">
    <property type="entry name" value="PIN_HiVapC1-like"/>
    <property type="match status" value="1"/>
</dbReference>
<organism evidence="10 11">
    <name type="scientific">Salinarimonas ramus</name>
    <dbReference type="NCBI Taxonomy" id="690164"/>
    <lineage>
        <taxon>Bacteria</taxon>
        <taxon>Pseudomonadati</taxon>
        <taxon>Pseudomonadota</taxon>
        <taxon>Alphaproteobacteria</taxon>
        <taxon>Hyphomicrobiales</taxon>
        <taxon>Salinarimonadaceae</taxon>
        <taxon>Salinarimonas</taxon>
    </lineage>
</organism>
<evidence type="ECO:0000313" key="11">
    <source>
        <dbReference type="Proteomes" id="UP000600449"/>
    </source>
</evidence>
<dbReference type="HAMAP" id="MF_00265">
    <property type="entry name" value="VapC_Nob1"/>
    <property type="match status" value="1"/>
</dbReference>
<dbReference type="GO" id="GO:0090729">
    <property type="term" value="F:toxin activity"/>
    <property type="evidence" value="ECO:0007669"/>
    <property type="project" value="UniProtKB-KW"/>
</dbReference>
<dbReference type="EMBL" id="BMMF01000013">
    <property type="protein sequence ID" value="GGK48229.1"/>
    <property type="molecule type" value="Genomic_DNA"/>
</dbReference>
<evidence type="ECO:0000256" key="6">
    <source>
        <dbReference type="ARBA" id="ARBA00022842"/>
    </source>
</evidence>
<dbReference type="GO" id="GO:0004540">
    <property type="term" value="F:RNA nuclease activity"/>
    <property type="evidence" value="ECO:0007669"/>
    <property type="project" value="InterPro"/>
</dbReference>
<feature type="domain" description="PIN" evidence="9">
    <location>
        <begin position="1"/>
        <end position="120"/>
    </location>
</feature>
<dbReference type="AlphaFoldDB" id="A0A917QGQ4"/>
<dbReference type="InterPro" id="IPR022907">
    <property type="entry name" value="VapC_family"/>
</dbReference>
<sequence>MLDTNICIHIRRSRDPRVLARFQQLSVGSAVMSVITFGELRLYVEKAVSDVQEARLTKLIALVPALPLGPDVAIAYGRIRADLERRGAMIGGNDLWIAAHALSLGLTLVTANVREFERVPDLVVEDWTA</sequence>
<comment type="cofactor">
    <cofactor evidence="1 8">
        <name>Mg(2+)</name>
        <dbReference type="ChEBI" id="CHEBI:18420"/>
    </cofactor>
</comment>
<name>A0A917QGQ4_9HYPH</name>
<dbReference type="GO" id="GO:0000287">
    <property type="term" value="F:magnesium ion binding"/>
    <property type="evidence" value="ECO:0007669"/>
    <property type="project" value="UniProtKB-UniRule"/>
</dbReference>
<comment type="similarity">
    <text evidence="7 8">Belongs to the PINc/VapC protein family.</text>
</comment>
<dbReference type="InterPro" id="IPR002716">
    <property type="entry name" value="PIN_dom"/>
</dbReference>
<evidence type="ECO:0000256" key="7">
    <source>
        <dbReference type="ARBA" id="ARBA00038093"/>
    </source>
</evidence>
<protein>
    <recommendedName>
        <fullName evidence="8">Ribonuclease VapC</fullName>
        <shortName evidence="8">RNase VapC</shortName>
        <ecNumber evidence="8">3.1.-.-</ecNumber>
    </recommendedName>
    <alternativeName>
        <fullName evidence="8">Toxin VapC</fullName>
    </alternativeName>
</protein>
<dbReference type="Proteomes" id="UP000600449">
    <property type="component" value="Unassembled WGS sequence"/>
</dbReference>
<keyword evidence="8" id="KW-0800">Toxin</keyword>
<evidence type="ECO:0000256" key="8">
    <source>
        <dbReference type="HAMAP-Rule" id="MF_00265"/>
    </source>
</evidence>
<keyword evidence="5 8" id="KW-0378">Hydrolase</keyword>
<reference evidence="10 11" key="1">
    <citation type="journal article" date="2014" name="Int. J. Syst. Evol. Microbiol.">
        <title>Complete genome sequence of Corynebacterium casei LMG S-19264T (=DSM 44701T), isolated from a smear-ripened cheese.</title>
        <authorList>
            <consortium name="US DOE Joint Genome Institute (JGI-PGF)"/>
            <person name="Walter F."/>
            <person name="Albersmeier A."/>
            <person name="Kalinowski J."/>
            <person name="Ruckert C."/>
        </authorList>
    </citation>
    <scope>NUCLEOTIDE SEQUENCE [LARGE SCALE GENOMIC DNA]</scope>
    <source>
        <strain evidence="10 11">CGMCC 1.9161</strain>
    </source>
</reference>
<accession>A0A917QGQ4</accession>